<accession>A0A1F5TN32</accession>
<proteinExistence type="predicted"/>
<feature type="domain" description="PAC" evidence="3">
    <location>
        <begin position="335"/>
        <end position="387"/>
    </location>
</feature>
<keyword evidence="1" id="KW-1133">Transmembrane helix</keyword>
<evidence type="ECO:0000259" key="2">
    <source>
        <dbReference type="PROSITE" id="PS50112"/>
    </source>
</evidence>
<evidence type="ECO:0000313" key="5">
    <source>
        <dbReference type="Proteomes" id="UP000177579"/>
    </source>
</evidence>
<organism evidence="4 5">
    <name type="scientific">Candidatus Falkowbacteria bacterium RIFOXYD2_FULL_34_120</name>
    <dbReference type="NCBI Taxonomy" id="1798007"/>
    <lineage>
        <taxon>Bacteria</taxon>
        <taxon>Candidatus Falkowiibacteriota</taxon>
    </lineage>
</organism>
<dbReference type="InterPro" id="IPR001610">
    <property type="entry name" value="PAC"/>
</dbReference>
<dbReference type="InterPro" id="IPR000014">
    <property type="entry name" value="PAS"/>
</dbReference>
<dbReference type="SMART" id="SM00091">
    <property type="entry name" value="PAS"/>
    <property type="match status" value="3"/>
</dbReference>
<dbReference type="InterPro" id="IPR029016">
    <property type="entry name" value="GAF-like_dom_sf"/>
</dbReference>
<dbReference type="InterPro" id="IPR052155">
    <property type="entry name" value="Biofilm_reg_signaling"/>
</dbReference>
<feature type="transmembrane region" description="Helical" evidence="1">
    <location>
        <begin position="76"/>
        <end position="95"/>
    </location>
</feature>
<feature type="domain" description="PAS" evidence="2">
    <location>
        <begin position="261"/>
        <end position="315"/>
    </location>
</feature>
<dbReference type="AlphaFoldDB" id="A0A1F5TN32"/>
<evidence type="ECO:0000259" key="3">
    <source>
        <dbReference type="PROSITE" id="PS50113"/>
    </source>
</evidence>
<dbReference type="SMART" id="SM00086">
    <property type="entry name" value="PAC"/>
    <property type="match status" value="3"/>
</dbReference>
<comment type="caution">
    <text evidence="4">The sequence shown here is derived from an EMBL/GenBank/DDBJ whole genome shotgun (WGS) entry which is preliminary data.</text>
</comment>
<name>A0A1F5TN32_9BACT</name>
<keyword evidence="1" id="KW-0472">Membrane</keyword>
<dbReference type="PROSITE" id="PS50113">
    <property type="entry name" value="PAC"/>
    <property type="match status" value="3"/>
</dbReference>
<dbReference type="EMBL" id="MFGO01000031">
    <property type="protein sequence ID" value="OGF40296.1"/>
    <property type="molecule type" value="Genomic_DNA"/>
</dbReference>
<dbReference type="CDD" id="cd00130">
    <property type="entry name" value="PAS"/>
    <property type="match status" value="3"/>
</dbReference>
<evidence type="ECO:0000313" key="4">
    <source>
        <dbReference type="EMBL" id="OGF40296.1"/>
    </source>
</evidence>
<dbReference type="InterPro" id="IPR003018">
    <property type="entry name" value="GAF"/>
</dbReference>
<dbReference type="SUPFAM" id="SSF55785">
    <property type="entry name" value="PYP-like sensor domain (PAS domain)"/>
    <property type="match status" value="3"/>
</dbReference>
<dbReference type="Proteomes" id="UP000177579">
    <property type="component" value="Unassembled WGS sequence"/>
</dbReference>
<feature type="transmembrane region" description="Helical" evidence="1">
    <location>
        <begin position="21"/>
        <end position="40"/>
    </location>
</feature>
<protein>
    <recommendedName>
        <fullName evidence="6">PAS domain S-box protein</fullName>
    </recommendedName>
</protein>
<dbReference type="PROSITE" id="PS50112">
    <property type="entry name" value="PAS"/>
    <property type="match status" value="3"/>
</dbReference>
<evidence type="ECO:0008006" key="6">
    <source>
        <dbReference type="Google" id="ProtNLM"/>
    </source>
</evidence>
<feature type="domain" description="PAS" evidence="2">
    <location>
        <begin position="137"/>
        <end position="179"/>
    </location>
</feature>
<dbReference type="InterPro" id="IPR000700">
    <property type="entry name" value="PAS-assoc_C"/>
</dbReference>
<feature type="domain" description="PAC" evidence="3">
    <location>
        <begin position="646"/>
        <end position="698"/>
    </location>
</feature>
<dbReference type="NCBIfam" id="TIGR00229">
    <property type="entry name" value="sensory_box"/>
    <property type="match status" value="3"/>
</dbReference>
<reference evidence="4 5" key="1">
    <citation type="journal article" date="2016" name="Nat. Commun.">
        <title>Thousands of microbial genomes shed light on interconnected biogeochemical processes in an aquifer system.</title>
        <authorList>
            <person name="Anantharaman K."/>
            <person name="Brown C.T."/>
            <person name="Hug L.A."/>
            <person name="Sharon I."/>
            <person name="Castelle C.J."/>
            <person name="Probst A.J."/>
            <person name="Thomas B.C."/>
            <person name="Singh A."/>
            <person name="Wilkins M.J."/>
            <person name="Karaoz U."/>
            <person name="Brodie E.L."/>
            <person name="Williams K.H."/>
            <person name="Hubbard S.S."/>
            <person name="Banfield J.F."/>
        </authorList>
    </citation>
    <scope>NUCLEOTIDE SEQUENCE [LARGE SCALE GENOMIC DNA]</scope>
</reference>
<feature type="domain" description="PAS" evidence="2">
    <location>
        <begin position="568"/>
        <end position="641"/>
    </location>
</feature>
<feature type="domain" description="PAC" evidence="3">
    <location>
        <begin position="208"/>
        <end position="260"/>
    </location>
</feature>
<dbReference type="Gene3D" id="3.30.450.20">
    <property type="entry name" value="PAS domain"/>
    <property type="match status" value="3"/>
</dbReference>
<dbReference type="Pfam" id="PF01590">
    <property type="entry name" value="GAF"/>
    <property type="match status" value="1"/>
</dbReference>
<keyword evidence="1" id="KW-0812">Transmembrane</keyword>
<dbReference type="Pfam" id="PF13426">
    <property type="entry name" value="PAS_9"/>
    <property type="match status" value="3"/>
</dbReference>
<feature type="transmembrane region" description="Helical" evidence="1">
    <location>
        <begin position="101"/>
        <end position="124"/>
    </location>
</feature>
<sequence length="717" mass="83334">MLKKVGKNFDILKIKRNFDIFLFEAFFILIAFAFWVFWYYKKSIVFNNLSMSAIEGVYFVLMFFSFFIIRKLNSGILNIGWFLLIFGLLINFLDVLMGEHFFYGGGIFIIPGIILVVIGVYRVITINNKKNKQLKKSEEEYKRVFESFQSVYYRTDIYKKIIVASPSIGRVLGYGPKEVKNIPFNNIFYDQKKYGDFLKKLRKAGRLDDYEIKLKKKNGEFLDTTINAHLVFDSRGAFLGVEGVIRDISKRKKALRALRESEEKYRTLVNNVNIGIYRSTDMKNNKFLQVNPAMVKIFGYDSMEEMKKIRVSDLYPNKEERSKIIEEIKKEGILKDKEIILKKKNGKHIIVSVTARSYCDVGGKFCWMDGVLEDITERKRTERQIKKNFDQQKLLASISIQLNQHGDFNKKINNVLKKIGEHMGISRVYIFEDSLDGKNSSNTFEWCAPKIEPQIKNLQNIPYSKMPGWEEILDQKGVLLADNISRLSPDLRANLESQNIKSILVLPLININGQRFGFMGLDEVWEYRNWDESEVNLMQTVASSISSVYERRKNNQQIQNQAILISEEKDRLNTIIQSIGDGVFVVDDKYQVLLLNEVAAKMSGYTVNEIINQRYDKFFKFVFEKNQKPNRIFIEKVIKTGKTQKMMNHTMLITKKGFQIPVTDSAAPLRDKTGKVIGCVAVFHDVTRERKIEKIKTEFVSIASHQLKTPAFRHLKI</sequence>
<dbReference type="InterPro" id="IPR035965">
    <property type="entry name" value="PAS-like_dom_sf"/>
</dbReference>
<dbReference type="SUPFAM" id="SSF55781">
    <property type="entry name" value="GAF domain-like"/>
    <property type="match status" value="1"/>
</dbReference>
<feature type="transmembrane region" description="Helical" evidence="1">
    <location>
        <begin position="46"/>
        <end position="69"/>
    </location>
</feature>
<dbReference type="Gene3D" id="3.30.450.40">
    <property type="match status" value="1"/>
</dbReference>
<evidence type="ECO:0000256" key="1">
    <source>
        <dbReference type="SAM" id="Phobius"/>
    </source>
</evidence>
<dbReference type="SMART" id="SM00065">
    <property type="entry name" value="GAF"/>
    <property type="match status" value="1"/>
</dbReference>
<gene>
    <name evidence="4" type="ORF">A2531_00385</name>
</gene>
<dbReference type="PANTHER" id="PTHR44757">
    <property type="entry name" value="DIGUANYLATE CYCLASE DGCP"/>
    <property type="match status" value="1"/>
</dbReference>
<dbReference type="PANTHER" id="PTHR44757:SF4">
    <property type="entry name" value="DIGUANYLATE CYCLASE DGCE-RELATED"/>
    <property type="match status" value="1"/>
</dbReference>